<evidence type="ECO:0000256" key="1">
    <source>
        <dbReference type="SAM" id="MobiDB-lite"/>
    </source>
</evidence>
<feature type="region of interest" description="Disordered" evidence="1">
    <location>
        <begin position="116"/>
        <end position="189"/>
    </location>
</feature>
<evidence type="ECO:0000313" key="3">
    <source>
        <dbReference type="Proteomes" id="UP001341840"/>
    </source>
</evidence>
<organism evidence="2 3">
    <name type="scientific">Stylosanthes scabra</name>
    <dbReference type="NCBI Taxonomy" id="79078"/>
    <lineage>
        <taxon>Eukaryota</taxon>
        <taxon>Viridiplantae</taxon>
        <taxon>Streptophyta</taxon>
        <taxon>Embryophyta</taxon>
        <taxon>Tracheophyta</taxon>
        <taxon>Spermatophyta</taxon>
        <taxon>Magnoliopsida</taxon>
        <taxon>eudicotyledons</taxon>
        <taxon>Gunneridae</taxon>
        <taxon>Pentapetalae</taxon>
        <taxon>rosids</taxon>
        <taxon>fabids</taxon>
        <taxon>Fabales</taxon>
        <taxon>Fabaceae</taxon>
        <taxon>Papilionoideae</taxon>
        <taxon>50 kb inversion clade</taxon>
        <taxon>dalbergioids sensu lato</taxon>
        <taxon>Dalbergieae</taxon>
        <taxon>Pterocarpus clade</taxon>
        <taxon>Stylosanthes</taxon>
    </lineage>
</organism>
<reference evidence="2 3" key="1">
    <citation type="journal article" date="2023" name="Plants (Basel)">
        <title>Bridging the Gap: Combining Genomics and Transcriptomics Approaches to Understand Stylosanthes scabra, an Orphan Legume from the Brazilian Caatinga.</title>
        <authorList>
            <person name="Ferreira-Neto J.R.C."/>
            <person name="da Silva M.D."/>
            <person name="Binneck E."/>
            <person name="de Melo N.F."/>
            <person name="da Silva R.H."/>
            <person name="de Melo A.L.T.M."/>
            <person name="Pandolfi V."/>
            <person name="Bustamante F.O."/>
            <person name="Brasileiro-Vidal A.C."/>
            <person name="Benko-Iseppon A.M."/>
        </authorList>
    </citation>
    <scope>NUCLEOTIDE SEQUENCE [LARGE SCALE GENOMIC DNA]</scope>
    <source>
        <tissue evidence="2">Leaves</tissue>
    </source>
</reference>
<sequence>MRYRLHLIVADRTGCLNLMVWNDEAKIFIGKSAKELTDSQKGKGVKSLPDEIESYFDKKFLFKLSVSTQNVNSIDLLYVVAKICDDQKLIGIYLAEISSQITGMDHRVSDLLPNTTSVEADSEDHDSTIVSLSKDSNSQSHFGDAGGSPPKAAAKDPIPNAGVSGMASPEIQDSNNRSAQRTTVKRKYD</sequence>
<dbReference type="EMBL" id="JASCZI010000136">
    <property type="protein sequence ID" value="MED6109228.1"/>
    <property type="molecule type" value="Genomic_DNA"/>
</dbReference>
<evidence type="ECO:0000313" key="2">
    <source>
        <dbReference type="EMBL" id="MED6109228.1"/>
    </source>
</evidence>
<dbReference type="SUPFAM" id="SSF50249">
    <property type="entry name" value="Nucleic acid-binding proteins"/>
    <property type="match status" value="1"/>
</dbReference>
<feature type="compositionally biased region" description="Polar residues" evidence="1">
    <location>
        <begin position="128"/>
        <end position="141"/>
    </location>
</feature>
<gene>
    <name evidence="2" type="ORF">PIB30_031544</name>
</gene>
<protein>
    <submittedName>
        <fullName evidence="2">Uncharacterized protein</fullName>
    </submittedName>
</protein>
<proteinExistence type="predicted"/>
<comment type="caution">
    <text evidence="2">The sequence shown here is derived from an EMBL/GenBank/DDBJ whole genome shotgun (WGS) entry which is preliminary data.</text>
</comment>
<dbReference type="InterPro" id="IPR012340">
    <property type="entry name" value="NA-bd_OB-fold"/>
</dbReference>
<dbReference type="Proteomes" id="UP001341840">
    <property type="component" value="Unassembled WGS sequence"/>
</dbReference>
<accession>A0ABU6QCJ6</accession>
<keyword evidence="3" id="KW-1185">Reference proteome</keyword>
<feature type="compositionally biased region" description="Polar residues" evidence="1">
    <location>
        <begin position="171"/>
        <end position="182"/>
    </location>
</feature>
<name>A0ABU6QCJ6_9FABA</name>
<dbReference type="Gene3D" id="2.40.50.140">
    <property type="entry name" value="Nucleic acid-binding proteins"/>
    <property type="match status" value="1"/>
</dbReference>